<evidence type="ECO:0000259" key="5">
    <source>
        <dbReference type="PROSITE" id="PS50931"/>
    </source>
</evidence>
<reference evidence="6 7" key="1">
    <citation type="submission" date="2024-09" db="EMBL/GenBank/DDBJ databases">
        <authorList>
            <person name="Sun Q."/>
            <person name="Mori K."/>
        </authorList>
    </citation>
    <scope>NUCLEOTIDE SEQUENCE [LARGE SCALE GENOMIC DNA]</scope>
    <source>
        <strain evidence="6 7">CCM 8543</strain>
    </source>
</reference>
<comment type="similarity">
    <text evidence="1">Belongs to the LysR transcriptional regulatory family.</text>
</comment>
<dbReference type="EMBL" id="JBHLXD010000002">
    <property type="protein sequence ID" value="MFC0207099.1"/>
    <property type="molecule type" value="Genomic_DNA"/>
</dbReference>
<evidence type="ECO:0000256" key="3">
    <source>
        <dbReference type="ARBA" id="ARBA00023125"/>
    </source>
</evidence>
<comment type="caution">
    <text evidence="6">The sequence shown here is derived from an EMBL/GenBank/DDBJ whole genome shotgun (WGS) entry which is preliminary data.</text>
</comment>
<feature type="domain" description="HTH lysR-type" evidence="5">
    <location>
        <begin position="8"/>
        <end position="65"/>
    </location>
</feature>
<accession>A0ABV6D386</accession>
<dbReference type="Gene3D" id="1.10.10.10">
    <property type="entry name" value="Winged helix-like DNA-binding domain superfamily/Winged helix DNA-binding domain"/>
    <property type="match status" value="1"/>
</dbReference>
<evidence type="ECO:0000313" key="7">
    <source>
        <dbReference type="Proteomes" id="UP001589755"/>
    </source>
</evidence>
<gene>
    <name evidence="6" type="ORF">ACFFJ2_01635</name>
</gene>
<keyword evidence="4" id="KW-0804">Transcription</keyword>
<protein>
    <submittedName>
        <fullName evidence="6">LysR family transcriptional regulator</fullName>
    </submittedName>
</protein>
<evidence type="ECO:0000256" key="1">
    <source>
        <dbReference type="ARBA" id="ARBA00009437"/>
    </source>
</evidence>
<dbReference type="InterPro" id="IPR000847">
    <property type="entry name" value="LysR_HTH_N"/>
</dbReference>
<dbReference type="InterPro" id="IPR036390">
    <property type="entry name" value="WH_DNA-bd_sf"/>
</dbReference>
<dbReference type="PROSITE" id="PS50931">
    <property type="entry name" value="HTH_LYSR"/>
    <property type="match status" value="1"/>
</dbReference>
<dbReference type="Pfam" id="PF00126">
    <property type="entry name" value="HTH_1"/>
    <property type="match status" value="1"/>
</dbReference>
<name>A0ABV6D386_9HYPH</name>
<dbReference type="RefSeq" id="WP_261520075.1">
    <property type="nucleotide sequence ID" value="NZ_JAODNW010000008.1"/>
</dbReference>
<dbReference type="SUPFAM" id="SSF53850">
    <property type="entry name" value="Periplasmic binding protein-like II"/>
    <property type="match status" value="1"/>
</dbReference>
<dbReference type="Proteomes" id="UP001589755">
    <property type="component" value="Unassembled WGS sequence"/>
</dbReference>
<sequence length="294" mass="32412">MNWQNISFDWNQARAFLATAEAGSFSAGARALGMAQPTLSRQVAALEASLGVLLFERVGRALRLTEAGRDLLDHVRTMGEAAARISLAASGRSQEIGGRVTITATDVMAAMWLPAAVRRIAEEAPGIEVHLVVSNQLRDLRRREADIAIRHVRPSEGELVARLLRQTTAHLYAASEYLERLGRPATLEDLRLAPFVGFAPVEQVVAVLQRMGLPVERHQFKVVADNGMVLCELVRHGLGIGVLTREMGERLPGVECVLPRFGPFPVPIWLTTHRELHTSRRIRLVFDILAETLS</sequence>
<dbReference type="PANTHER" id="PTHR30537">
    <property type="entry name" value="HTH-TYPE TRANSCRIPTIONAL REGULATOR"/>
    <property type="match status" value="1"/>
</dbReference>
<evidence type="ECO:0000313" key="6">
    <source>
        <dbReference type="EMBL" id="MFC0207099.1"/>
    </source>
</evidence>
<organism evidence="6 7">
    <name type="scientific">Chelativorans intermedius</name>
    <dbReference type="NCBI Taxonomy" id="515947"/>
    <lineage>
        <taxon>Bacteria</taxon>
        <taxon>Pseudomonadati</taxon>
        <taxon>Pseudomonadota</taxon>
        <taxon>Alphaproteobacteria</taxon>
        <taxon>Hyphomicrobiales</taxon>
        <taxon>Phyllobacteriaceae</taxon>
        <taxon>Chelativorans</taxon>
    </lineage>
</organism>
<evidence type="ECO:0000256" key="4">
    <source>
        <dbReference type="ARBA" id="ARBA00023163"/>
    </source>
</evidence>
<proteinExistence type="inferred from homology"/>
<dbReference type="Gene3D" id="3.40.190.290">
    <property type="match status" value="1"/>
</dbReference>
<keyword evidence="3" id="KW-0238">DNA-binding</keyword>
<evidence type="ECO:0000256" key="2">
    <source>
        <dbReference type="ARBA" id="ARBA00023015"/>
    </source>
</evidence>
<dbReference type="InterPro" id="IPR005119">
    <property type="entry name" value="LysR_subst-bd"/>
</dbReference>
<keyword evidence="2" id="KW-0805">Transcription regulation</keyword>
<dbReference type="PRINTS" id="PR00039">
    <property type="entry name" value="HTHLYSR"/>
</dbReference>
<dbReference type="Pfam" id="PF03466">
    <property type="entry name" value="LysR_substrate"/>
    <property type="match status" value="1"/>
</dbReference>
<keyword evidence="7" id="KW-1185">Reference proteome</keyword>
<dbReference type="SUPFAM" id="SSF46785">
    <property type="entry name" value="Winged helix' DNA-binding domain"/>
    <property type="match status" value="1"/>
</dbReference>
<dbReference type="InterPro" id="IPR058163">
    <property type="entry name" value="LysR-type_TF_proteobact-type"/>
</dbReference>
<dbReference type="InterPro" id="IPR036388">
    <property type="entry name" value="WH-like_DNA-bd_sf"/>
</dbReference>
<dbReference type="PANTHER" id="PTHR30537:SF3">
    <property type="entry name" value="TRANSCRIPTIONAL REGULATORY PROTEIN"/>
    <property type="match status" value="1"/>
</dbReference>